<keyword evidence="5 12" id="KW-0812">Transmembrane</keyword>
<dbReference type="PANTHER" id="PTHR10031">
    <property type="entry name" value="ATP SYNTHASE LIPID-BINDING PROTEIN, MITOCHONDRIAL"/>
    <property type="match status" value="1"/>
</dbReference>
<sequence>MELLQFILNAVGDGELRTGLAYVGAGLAMICALGSGIGQGYVSGKAVEAYARNPEMGGKITTTWIVSCAIAESAAIYGLVIAILLIFVKP</sequence>
<dbReference type="GO" id="GO:0033177">
    <property type="term" value="C:proton-transporting two-sector ATPase complex, proton-transporting domain"/>
    <property type="evidence" value="ECO:0007669"/>
    <property type="project" value="InterPro"/>
</dbReference>
<evidence type="ECO:0000313" key="14">
    <source>
        <dbReference type="EMBL" id="KFB07237.1"/>
    </source>
</evidence>
<dbReference type="Proteomes" id="UP000028523">
    <property type="component" value="Unassembled WGS sequence"/>
</dbReference>
<keyword evidence="3 12" id="KW-0813">Transport</keyword>
<reference evidence="14 15" key="1">
    <citation type="journal article" date="2014" name="PLoS ONE">
        <title>Reduction of Hydrogen Peroxide Accumulation and Toxicity by a Catalase from Mycoplasma iowae.</title>
        <authorList>
            <person name="Pritchard R.E."/>
            <person name="Prassinos A.J."/>
            <person name="Osborne J.D."/>
            <person name="Raviv Z."/>
            <person name="Balish M.F."/>
        </authorList>
    </citation>
    <scope>NUCLEOTIDE SEQUENCE [LARGE SCALE GENOMIC DNA]</scope>
    <source>
        <strain evidence="14 15">DK-CPA</strain>
    </source>
</reference>
<dbReference type="Pfam" id="PF00137">
    <property type="entry name" value="ATP-synt_C"/>
    <property type="match status" value="1"/>
</dbReference>
<dbReference type="InterPro" id="IPR002379">
    <property type="entry name" value="ATPase_proteolipid_c-like_dom"/>
</dbReference>
<protein>
    <recommendedName>
        <fullName evidence="12">ATP synthase subunit c</fullName>
    </recommendedName>
    <alternativeName>
        <fullName evidence="12">ATP synthase F(0) sector subunit c</fullName>
    </alternativeName>
    <alternativeName>
        <fullName evidence="12">F-type ATPase subunit c</fullName>
        <shortName evidence="12">F-ATPase subunit c</shortName>
    </alternativeName>
    <alternativeName>
        <fullName evidence="12">Lipid-binding protein</fullName>
    </alternativeName>
</protein>
<keyword evidence="8 12" id="KW-0406">Ion transport</keyword>
<evidence type="ECO:0000256" key="10">
    <source>
        <dbReference type="ARBA" id="ARBA00023136"/>
    </source>
</evidence>
<comment type="function">
    <text evidence="12">Key component of the F(0) channel; it plays a direct role in translocation across the membrane. A homomeric c-ring of between 10-14 subunits forms the central stalk rotor element with the F(1) delta and epsilon subunits.</text>
</comment>
<dbReference type="GO" id="GO:0005886">
    <property type="term" value="C:plasma membrane"/>
    <property type="evidence" value="ECO:0007669"/>
    <property type="project" value="UniProtKB-SubCell"/>
</dbReference>
<keyword evidence="9 12" id="KW-0446">Lipid-binding</keyword>
<accession>A0A084U2Q1</accession>
<keyword evidence="4 12" id="KW-0138">CF(0)</keyword>
<dbReference type="GO" id="GO:0046933">
    <property type="term" value="F:proton-transporting ATP synthase activity, rotational mechanism"/>
    <property type="evidence" value="ECO:0007669"/>
    <property type="project" value="UniProtKB-UniRule"/>
</dbReference>
<evidence type="ECO:0000256" key="1">
    <source>
        <dbReference type="ARBA" id="ARBA00004141"/>
    </source>
</evidence>
<dbReference type="PROSITE" id="PS00605">
    <property type="entry name" value="ATPASE_C"/>
    <property type="match status" value="1"/>
</dbReference>
<evidence type="ECO:0000256" key="5">
    <source>
        <dbReference type="ARBA" id="ARBA00022692"/>
    </source>
</evidence>
<evidence type="ECO:0000256" key="8">
    <source>
        <dbReference type="ARBA" id="ARBA00023065"/>
    </source>
</evidence>
<dbReference type="SUPFAM" id="SSF81333">
    <property type="entry name" value="F1F0 ATP synthase subunit C"/>
    <property type="match status" value="1"/>
</dbReference>
<dbReference type="GO" id="GO:0045259">
    <property type="term" value="C:proton-transporting ATP synthase complex"/>
    <property type="evidence" value="ECO:0007669"/>
    <property type="project" value="UniProtKB-KW"/>
</dbReference>
<evidence type="ECO:0000259" key="13">
    <source>
        <dbReference type="Pfam" id="PF00137"/>
    </source>
</evidence>
<feature type="transmembrane region" description="Helical" evidence="12">
    <location>
        <begin position="20"/>
        <end position="42"/>
    </location>
</feature>
<dbReference type="InterPro" id="IPR005953">
    <property type="entry name" value="ATP_synth_csu_bac/chlpt"/>
</dbReference>
<gene>
    <name evidence="12 14" type="primary">atpE</name>
    <name evidence="14" type="ORF">P271_62</name>
</gene>
<comment type="caution">
    <text evidence="14">The sequence shown here is derived from an EMBL/GenBank/DDBJ whole genome shotgun (WGS) entry which is preliminary data.</text>
</comment>
<evidence type="ECO:0000256" key="4">
    <source>
        <dbReference type="ARBA" id="ARBA00022547"/>
    </source>
</evidence>
<evidence type="ECO:0000256" key="2">
    <source>
        <dbReference type="ARBA" id="ARBA00006704"/>
    </source>
</evidence>
<keyword evidence="6 12" id="KW-0375">Hydrogen ion transport</keyword>
<dbReference type="AlphaFoldDB" id="A0A084U2Q1"/>
<name>A0A084U2Q1_MALIO</name>
<comment type="function">
    <text evidence="12">F(1)F(0) ATP synthase produces ATP from ADP in the presence of a proton or sodium gradient. F-type ATPases consist of two structural domains, F(1) containing the extramembraneous catalytic core and F(0) containing the membrane proton channel, linked together by a central stalk and a peripheral stalk. During catalysis, ATP synthesis in the catalytic domain of F(1) is coupled via a rotary mechanism of the central stalk subunits to proton translocation.</text>
</comment>
<dbReference type="InterPro" id="IPR035921">
    <property type="entry name" value="F/V-ATP_Csub_sf"/>
</dbReference>
<dbReference type="EMBL" id="AWQU01000088">
    <property type="protein sequence ID" value="KFB07237.1"/>
    <property type="molecule type" value="Genomic_DNA"/>
</dbReference>
<keyword evidence="15" id="KW-1185">Reference proteome</keyword>
<keyword evidence="7 12" id="KW-1133">Transmembrane helix</keyword>
<evidence type="ECO:0000256" key="12">
    <source>
        <dbReference type="HAMAP-Rule" id="MF_01396"/>
    </source>
</evidence>
<feature type="transmembrane region" description="Helical" evidence="12">
    <location>
        <begin position="63"/>
        <end position="88"/>
    </location>
</feature>
<dbReference type="PANTHER" id="PTHR10031:SF0">
    <property type="entry name" value="ATPASE PROTEIN 9"/>
    <property type="match status" value="1"/>
</dbReference>
<feature type="site" description="Reversibly protonated during proton transport" evidence="12">
    <location>
        <position position="72"/>
    </location>
</feature>
<dbReference type="NCBIfam" id="TIGR01260">
    <property type="entry name" value="ATP_synt_c"/>
    <property type="match status" value="1"/>
</dbReference>
<dbReference type="CDD" id="cd18184">
    <property type="entry name" value="ATP-synt_Fo_c_NaATPase"/>
    <property type="match status" value="1"/>
</dbReference>
<evidence type="ECO:0000256" key="3">
    <source>
        <dbReference type="ARBA" id="ARBA00022448"/>
    </source>
</evidence>
<evidence type="ECO:0000256" key="11">
    <source>
        <dbReference type="ARBA" id="ARBA00023310"/>
    </source>
</evidence>
<proteinExistence type="inferred from homology"/>
<dbReference type="RefSeq" id="WP_051790361.1">
    <property type="nucleotide sequence ID" value="NZ_AWQU01000088.1"/>
</dbReference>
<organism evidence="14 15">
    <name type="scientific">Malacoplasma iowae DK-CPA</name>
    <dbReference type="NCBI Taxonomy" id="1394179"/>
    <lineage>
        <taxon>Bacteria</taxon>
        <taxon>Bacillati</taxon>
        <taxon>Mycoplasmatota</taxon>
        <taxon>Mycoplasmoidales</taxon>
        <taxon>Mycoplasmoidaceae</taxon>
        <taxon>Malacoplasma</taxon>
    </lineage>
</organism>
<dbReference type="InterPro" id="IPR000454">
    <property type="entry name" value="ATP_synth_F0_csu"/>
</dbReference>
<dbReference type="InterPro" id="IPR020537">
    <property type="entry name" value="ATP_synth_F0_csu_DDCD_BS"/>
</dbReference>
<comment type="subcellular location">
    <subcellularLocation>
        <location evidence="12">Cell membrane</location>
        <topology evidence="12">Multi-pass membrane protein</topology>
    </subcellularLocation>
    <subcellularLocation>
        <location evidence="1">Membrane</location>
        <topology evidence="1">Multi-pass membrane protein</topology>
    </subcellularLocation>
</comment>
<feature type="domain" description="V-ATPase proteolipid subunit C-like" evidence="13">
    <location>
        <begin position="23"/>
        <end position="85"/>
    </location>
</feature>
<dbReference type="Gene3D" id="1.20.120.610">
    <property type="entry name" value="lithium bound rotor ring of v- atpase"/>
    <property type="match status" value="1"/>
</dbReference>
<evidence type="ECO:0000256" key="6">
    <source>
        <dbReference type="ARBA" id="ARBA00022781"/>
    </source>
</evidence>
<dbReference type="GO" id="GO:0008289">
    <property type="term" value="F:lipid binding"/>
    <property type="evidence" value="ECO:0007669"/>
    <property type="project" value="UniProtKB-KW"/>
</dbReference>
<keyword evidence="10 12" id="KW-0472">Membrane</keyword>
<evidence type="ECO:0000313" key="15">
    <source>
        <dbReference type="Proteomes" id="UP000028523"/>
    </source>
</evidence>
<keyword evidence="12" id="KW-1003">Cell membrane</keyword>
<keyword evidence="11 12" id="KW-0066">ATP synthesis</keyword>
<dbReference type="HAMAP" id="MF_01396">
    <property type="entry name" value="ATP_synth_c_bact"/>
    <property type="match status" value="1"/>
</dbReference>
<comment type="similarity">
    <text evidence="2 12">Belongs to the ATPase C chain family.</text>
</comment>
<evidence type="ECO:0000256" key="9">
    <source>
        <dbReference type="ARBA" id="ARBA00023121"/>
    </source>
</evidence>
<dbReference type="PRINTS" id="PR00124">
    <property type="entry name" value="ATPASEC"/>
</dbReference>
<evidence type="ECO:0000256" key="7">
    <source>
        <dbReference type="ARBA" id="ARBA00022989"/>
    </source>
</evidence>